<dbReference type="PANTHER" id="PTHR34070">
    <property type="entry name" value="ARMADILLO-TYPE FOLD"/>
    <property type="match status" value="1"/>
</dbReference>
<dbReference type="SUPFAM" id="SSF48371">
    <property type="entry name" value="ARM repeat"/>
    <property type="match status" value="1"/>
</dbReference>
<dbReference type="CDD" id="cd06561">
    <property type="entry name" value="AlkD_like"/>
    <property type="match status" value="1"/>
</dbReference>
<sequence>MGDPDIAQQSQRFFKTGKGEYGEGDIFVGIRVPSLRKLVLQYKGVELEELGKLQQCQYHEIRLLALFILVKKYQSAKTESEQTMLVDFYLDHLTWVNNWDLVDSSAHHILGHYLLNRDKSMLYQFAESDDLWTRRVAVISTLAFIKKQNFEPTMKLATMLLNDQEDLMHKACGWMLREIFRHDREVLDTYLNAHYQQMPRTMLRYAIEKHESEIRKMYLQGLI</sequence>
<reference evidence="1 2" key="1">
    <citation type="submission" date="2019-05" db="EMBL/GenBank/DDBJ databases">
        <title>Genome sequences of Thalassotalea litorea 1K03283.</title>
        <authorList>
            <person name="Zhang D."/>
        </authorList>
    </citation>
    <scope>NUCLEOTIDE SEQUENCE [LARGE SCALE GENOMIC DNA]</scope>
    <source>
        <strain evidence="1 2">MCCC 1K03283</strain>
    </source>
</reference>
<protein>
    <submittedName>
        <fullName evidence="1">DNA alkylation repair protein</fullName>
    </submittedName>
</protein>
<dbReference type="Proteomes" id="UP000307790">
    <property type="component" value="Unassembled WGS sequence"/>
</dbReference>
<dbReference type="EMBL" id="VCBC01000005">
    <property type="protein sequence ID" value="TLU66438.1"/>
    <property type="molecule type" value="Genomic_DNA"/>
</dbReference>
<dbReference type="AlphaFoldDB" id="A0A5R9IWY8"/>
<dbReference type="Pfam" id="PF08713">
    <property type="entry name" value="DNA_alkylation"/>
    <property type="match status" value="1"/>
</dbReference>
<name>A0A5R9IWY8_9GAMM</name>
<evidence type="ECO:0000313" key="1">
    <source>
        <dbReference type="EMBL" id="TLU66438.1"/>
    </source>
</evidence>
<dbReference type="PANTHER" id="PTHR34070:SF1">
    <property type="entry name" value="DNA ALKYLATION REPAIR PROTEIN"/>
    <property type="match status" value="1"/>
</dbReference>
<dbReference type="InterPro" id="IPR016024">
    <property type="entry name" value="ARM-type_fold"/>
</dbReference>
<keyword evidence="2" id="KW-1185">Reference proteome</keyword>
<comment type="caution">
    <text evidence="1">The sequence shown here is derived from an EMBL/GenBank/DDBJ whole genome shotgun (WGS) entry which is preliminary data.</text>
</comment>
<dbReference type="OrthoDB" id="9775346at2"/>
<evidence type="ECO:0000313" key="2">
    <source>
        <dbReference type="Proteomes" id="UP000307790"/>
    </source>
</evidence>
<dbReference type="Gene3D" id="1.25.10.90">
    <property type="match status" value="1"/>
</dbReference>
<organism evidence="1 2">
    <name type="scientific">Thalassotalea litorea</name>
    <dbReference type="NCBI Taxonomy" id="2020715"/>
    <lineage>
        <taxon>Bacteria</taxon>
        <taxon>Pseudomonadati</taxon>
        <taxon>Pseudomonadota</taxon>
        <taxon>Gammaproteobacteria</taxon>
        <taxon>Alteromonadales</taxon>
        <taxon>Colwelliaceae</taxon>
        <taxon>Thalassotalea</taxon>
    </lineage>
</organism>
<proteinExistence type="predicted"/>
<gene>
    <name evidence="1" type="ORF">FE810_06370</name>
</gene>
<dbReference type="InterPro" id="IPR014825">
    <property type="entry name" value="DNA_alkylation"/>
</dbReference>
<accession>A0A5R9IWY8</accession>